<gene>
    <name evidence="3" type="ORF">ACFSYJ_38935</name>
</gene>
<dbReference type="InterPro" id="IPR013094">
    <property type="entry name" value="AB_hydrolase_3"/>
</dbReference>
<keyword evidence="1 3" id="KW-0378">Hydrolase</keyword>
<evidence type="ECO:0000313" key="3">
    <source>
        <dbReference type="EMBL" id="MFD2464647.1"/>
    </source>
</evidence>
<proteinExistence type="predicted"/>
<protein>
    <submittedName>
        <fullName evidence="3">Alpha/beta hydrolase</fullName>
    </submittedName>
</protein>
<feature type="domain" description="Alpha/beta hydrolase fold-3" evidence="2">
    <location>
        <begin position="81"/>
        <end position="281"/>
    </location>
</feature>
<dbReference type="GO" id="GO:0016787">
    <property type="term" value="F:hydrolase activity"/>
    <property type="evidence" value="ECO:0007669"/>
    <property type="project" value="UniProtKB-KW"/>
</dbReference>
<sequence length="315" mass="33110">MSDALDPELAAALRDLPDGPALNAGTLPAIRAAVRASNPGCAEAVGDRDIVWEHRTVPGTEVAVTVLRPRVPAPGAPGFYNIHGGGMVMDDRFADLPRLVGLIEEFGFVAVTVDYRLAPEHPHPAPVEDCYAGLSWMAGNAAELGFDPARLIIGGGSAGGGLSAGVALLARDRGGPALAGQLLLCPMLDDRNDSPSTVELGDGGVWTRASNGFGWRSLLDGRISEYAAPARAADLSGLPPAFVEVGAVEIFRDEDVDYARRLWQAGVPTELHVWAGAYHGFDRFAPEAEATTAALAARSSWLRRVLAPHNAEGRL</sequence>
<comment type="caution">
    <text evidence="3">The sequence shown here is derived from an EMBL/GenBank/DDBJ whole genome shotgun (WGS) entry which is preliminary data.</text>
</comment>
<organism evidence="3 4">
    <name type="scientific">Amycolatopsis samaneae</name>
    <dbReference type="NCBI Taxonomy" id="664691"/>
    <lineage>
        <taxon>Bacteria</taxon>
        <taxon>Bacillati</taxon>
        <taxon>Actinomycetota</taxon>
        <taxon>Actinomycetes</taxon>
        <taxon>Pseudonocardiales</taxon>
        <taxon>Pseudonocardiaceae</taxon>
        <taxon>Amycolatopsis</taxon>
    </lineage>
</organism>
<dbReference type="Proteomes" id="UP001597419">
    <property type="component" value="Unassembled WGS sequence"/>
</dbReference>
<dbReference type="EMBL" id="JBHUKU010000026">
    <property type="protein sequence ID" value="MFD2464647.1"/>
    <property type="molecule type" value="Genomic_DNA"/>
</dbReference>
<evidence type="ECO:0000313" key="4">
    <source>
        <dbReference type="Proteomes" id="UP001597419"/>
    </source>
</evidence>
<evidence type="ECO:0000256" key="1">
    <source>
        <dbReference type="ARBA" id="ARBA00022801"/>
    </source>
</evidence>
<dbReference type="InterPro" id="IPR050300">
    <property type="entry name" value="GDXG_lipolytic_enzyme"/>
</dbReference>
<keyword evidence="4" id="KW-1185">Reference proteome</keyword>
<reference evidence="4" key="1">
    <citation type="journal article" date="2019" name="Int. J. Syst. Evol. Microbiol.">
        <title>The Global Catalogue of Microorganisms (GCM) 10K type strain sequencing project: providing services to taxonomists for standard genome sequencing and annotation.</title>
        <authorList>
            <consortium name="The Broad Institute Genomics Platform"/>
            <consortium name="The Broad Institute Genome Sequencing Center for Infectious Disease"/>
            <person name="Wu L."/>
            <person name="Ma J."/>
        </authorList>
    </citation>
    <scope>NUCLEOTIDE SEQUENCE [LARGE SCALE GENOMIC DNA]</scope>
    <source>
        <strain evidence="4">CGMCC 4.7643</strain>
    </source>
</reference>
<accession>A0ABW5GUT6</accession>
<dbReference type="PANTHER" id="PTHR48081">
    <property type="entry name" value="AB HYDROLASE SUPERFAMILY PROTEIN C4A8.06C"/>
    <property type="match status" value="1"/>
</dbReference>
<dbReference type="InterPro" id="IPR029058">
    <property type="entry name" value="AB_hydrolase_fold"/>
</dbReference>
<dbReference type="Pfam" id="PF07859">
    <property type="entry name" value="Abhydrolase_3"/>
    <property type="match status" value="1"/>
</dbReference>
<dbReference type="Gene3D" id="3.40.50.1820">
    <property type="entry name" value="alpha/beta hydrolase"/>
    <property type="match status" value="1"/>
</dbReference>
<dbReference type="PANTHER" id="PTHR48081:SF8">
    <property type="entry name" value="ALPHA_BETA HYDROLASE FOLD-3 DOMAIN-CONTAINING PROTEIN-RELATED"/>
    <property type="match status" value="1"/>
</dbReference>
<name>A0ABW5GUT6_9PSEU</name>
<dbReference type="RefSeq" id="WP_345385889.1">
    <property type="nucleotide sequence ID" value="NZ_BAABHG010000001.1"/>
</dbReference>
<evidence type="ECO:0000259" key="2">
    <source>
        <dbReference type="Pfam" id="PF07859"/>
    </source>
</evidence>
<dbReference type="SUPFAM" id="SSF53474">
    <property type="entry name" value="alpha/beta-Hydrolases"/>
    <property type="match status" value="1"/>
</dbReference>